<dbReference type="PROSITE" id="PS51278">
    <property type="entry name" value="GATASE_TYPE_2"/>
    <property type="match status" value="1"/>
</dbReference>
<gene>
    <name evidence="12" type="ORF">FHS29_003903</name>
</gene>
<comment type="similarity">
    <text evidence="2">Belongs to the asparagine synthetase family.</text>
</comment>
<evidence type="ECO:0000313" key="12">
    <source>
        <dbReference type="EMBL" id="MBB5957310.1"/>
    </source>
</evidence>
<comment type="pathway">
    <text evidence="1">Amino-acid biosynthesis; L-asparagine biosynthesis; L-asparagine from L-aspartate (L-Gln route): step 1/1.</text>
</comment>
<evidence type="ECO:0000256" key="10">
    <source>
        <dbReference type="PIRSR" id="PIRSR001589-2"/>
    </source>
</evidence>
<dbReference type="Gene3D" id="3.40.50.620">
    <property type="entry name" value="HUPs"/>
    <property type="match status" value="1"/>
</dbReference>
<proteinExistence type="inferred from homology"/>
<dbReference type="GO" id="GO:0006529">
    <property type="term" value="P:asparagine biosynthetic process"/>
    <property type="evidence" value="ECO:0007669"/>
    <property type="project" value="UniProtKB-KW"/>
</dbReference>
<evidence type="ECO:0000256" key="5">
    <source>
        <dbReference type="ARBA" id="ARBA00022840"/>
    </source>
</evidence>
<dbReference type="PANTHER" id="PTHR43284">
    <property type="entry name" value="ASPARAGINE SYNTHETASE (GLUTAMINE-HYDROLYZING)"/>
    <property type="match status" value="1"/>
</dbReference>
<comment type="catalytic activity">
    <reaction evidence="8">
        <text>L-aspartate + L-glutamine + ATP + H2O = L-asparagine + L-glutamate + AMP + diphosphate + H(+)</text>
        <dbReference type="Rhea" id="RHEA:12228"/>
        <dbReference type="ChEBI" id="CHEBI:15377"/>
        <dbReference type="ChEBI" id="CHEBI:15378"/>
        <dbReference type="ChEBI" id="CHEBI:29985"/>
        <dbReference type="ChEBI" id="CHEBI:29991"/>
        <dbReference type="ChEBI" id="CHEBI:30616"/>
        <dbReference type="ChEBI" id="CHEBI:33019"/>
        <dbReference type="ChEBI" id="CHEBI:58048"/>
        <dbReference type="ChEBI" id="CHEBI:58359"/>
        <dbReference type="ChEBI" id="CHEBI:456215"/>
        <dbReference type="EC" id="6.3.5.4"/>
    </reaction>
</comment>
<dbReference type="NCBIfam" id="TIGR01536">
    <property type="entry name" value="asn_synth_AEB"/>
    <property type="match status" value="1"/>
</dbReference>
<comment type="caution">
    <text evidence="12">The sequence shown here is derived from an EMBL/GenBank/DDBJ whole genome shotgun (WGS) entry which is preliminary data.</text>
</comment>
<keyword evidence="5 10" id="KW-0067">ATP-binding</keyword>
<sequence>MCGISGVVSRQAQVDAGVVERMHGALRHRGPDEDGTFAAAHVVMASRRLAIVDTQGGSQPLYSEDRSVVLVANGEIYNHAELRAMLLAKGHQFATASDCEVIVHLYEEFGENCIEHLRGMFALALWDEHRRHLVLARDRMGEKPLYLHFEPGSLLFASELKAVLASRRVPFALDADAVDQYFHQQYVSDPMTPVRGVVKLPPAHLLVYDVDRGVVTQRKYWTMDADAVDDDPARVLRRELDSFAPLVSQADVPVGVALSGGIDSALVAALVARARGGDVHAFTVGYTGRPVNDERTQAQSIADWLGIPWHQVELDKADVVAAFPDVVRAADDPIADVSAFGYSAVAGLARECGVPVLFQGQGSDELFWGYSWVREALDQSMRRAERRQRLAGPASPRLSAEAPPQARLSFYDRNIDFRQAKRELGRLYHHGFTRLLDPGRAHLVTTRALPWPRLDLEITQLICGSYLLENGLAQGDRLAMSHSVELRVPLVDHRFVELVMGLRKARPDHGELPKGWLRAAAVGLLPDEVLNRPKRPFEAPIADWHEALFVHYGHTLVDGFLVGHGILRGEAAELLSHGPRPAGSGSSLSYKALVLENWCRAMARDGDLPGAPAGPPLGRN</sequence>
<evidence type="ECO:0000256" key="7">
    <source>
        <dbReference type="ARBA" id="ARBA00022962"/>
    </source>
</evidence>
<keyword evidence="13" id="KW-1185">Reference proteome</keyword>
<dbReference type="EC" id="6.3.5.4" evidence="3"/>
<dbReference type="PANTHER" id="PTHR43284:SF1">
    <property type="entry name" value="ASPARAGINE SYNTHETASE"/>
    <property type="match status" value="1"/>
</dbReference>
<dbReference type="CDD" id="cd00712">
    <property type="entry name" value="AsnB"/>
    <property type="match status" value="1"/>
</dbReference>
<feature type="binding site" evidence="10">
    <location>
        <position position="98"/>
    </location>
    <ligand>
        <name>L-glutamine</name>
        <dbReference type="ChEBI" id="CHEBI:58359"/>
    </ligand>
</feature>
<feature type="active site" description="For GATase activity" evidence="9">
    <location>
        <position position="2"/>
    </location>
</feature>
<dbReference type="InterPro" id="IPR006426">
    <property type="entry name" value="Asn_synth_AEB"/>
</dbReference>
<evidence type="ECO:0000259" key="11">
    <source>
        <dbReference type="PROSITE" id="PS51278"/>
    </source>
</evidence>
<dbReference type="CDD" id="cd01991">
    <property type="entry name" value="Asn_synthase_B_C"/>
    <property type="match status" value="1"/>
</dbReference>
<dbReference type="InterPro" id="IPR051786">
    <property type="entry name" value="ASN_synthetase/amidase"/>
</dbReference>
<dbReference type="Gene3D" id="3.60.20.10">
    <property type="entry name" value="Glutamine Phosphoribosylpyrophosphate, subunit 1, domain 1"/>
    <property type="match status" value="1"/>
</dbReference>
<name>A0A841CJR5_9PSEU</name>
<dbReference type="EMBL" id="JACHJN010000005">
    <property type="protein sequence ID" value="MBB5957310.1"/>
    <property type="molecule type" value="Genomic_DNA"/>
</dbReference>
<dbReference type="GO" id="GO:0004066">
    <property type="term" value="F:asparagine synthase (glutamine-hydrolyzing) activity"/>
    <property type="evidence" value="ECO:0007669"/>
    <property type="project" value="UniProtKB-EC"/>
</dbReference>
<reference evidence="12 13" key="1">
    <citation type="submission" date="2020-08" db="EMBL/GenBank/DDBJ databases">
        <title>Genomic Encyclopedia of Type Strains, Phase III (KMG-III): the genomes of soil and plant-associated and newly described type strains.</title>
        <authorList>
            <person name="Whitman W."/>
        </authorList>
    </citation>
    <scope>NUCLEOTIDE SEQUENCE [LARGE SCALE GENOMIC DNA]</scope>
    <source>
        <strain evidence="12 13">CECT 8640</strain>
    </source>
</reference>
<dbReference type="InterPro" id="IPR033738">
    <property type="entry name" value="AsnB_N"/>
</dbReference>
<dbReference type="InterPro" id="IPR014729">
    <property type="entry name" value="Rossmann-like_a/b/a_fold"/>
</dbReference>
<dbReference type="RefSeq" id="WP_184692207.1">
    <property type="nucleotide sequence ID" value="NZ_JACHJN010000005.1"/>
</dbReference>
<keyword evidence="4 10" id="KW-0547">Nucleotide-binding</keyword>
<keyword evidence="9" id="KW-0028">Amino-acid biosynthesis</keyword>
<dbReference type="Pfam" id="PF13537">
    <property type="entry name" value="GATase_7"/>
    <property type="match status" value="1"/>
</dbReference>
<dbReference type="InterPro" id="IPR017932">
    <property type="entry name" value="GATase_2_dom"/>
</dbReference>
<organism evidence="12 13">
    <name type="scientific">Saccharothrix tamanrassetensis</name>
    <dbReference type="NCBI Taxonomy" id="1051531"/>
    <lineage>
        <taxon>Bacteria</taxon>
        <taxon>Bacillati</taxon>
        <taxon>Actinomycetota</taxon>
        <taxon>Actinomycetes</taxon>
        <taxon>Pseudonocardiales</taxon>
        <taxon>Pseudonocardiaceae</taxon>
        <taxon>Saccharothrix</taxon>
    </lineage>
</organism>
<protein>
    <recommendedName>
        <fullName evidence="3">asparagine synthase (glutamine-hydrolyzing)</fullName>
        <ecNumber evidence="3">6.3.5.4</ecNumber>
    </recommendedName>
</protein>
<keyword evidence="6 9" id="KW-0061">Asparagine biosynthesis</keyword>
<dbReference type="Proteomes" id="UP000547510">
    <property type="component" value="Unassembled WGS sequence"/>
</dbReference>
<dbReference type="GO" id="GO:0005829">
    <property type="term" value="C:cytosol"/>
    <property type="evidence" value="ECO:0007669"/>
    <property type="project" value="TreeGrafter"/>
</dbReference>
<dbReference type="InterPro" id="IPR001962">
    <property type="entry name" value="Asn_synthase"/>
</dbReference>
<evidence type="ECO:0000256" key="4">
    <source>
        <dbReference type="ARBA" id="ARBA00022741"/>
    </source>
</evidence>
<dbReference type="SUPFAM" id="SSF52402">
    <property type="entry name" value="Adenine nucleotide alpha hydrolases-like"/>
    <property type="match status" value="1"/>
</dbReference>
<evidence type="ECO:0000256" key="1">
    <source>
        <dbReference type="ARBA" id="ARBA00005187"/>
    </source>
</evidence>
<dbReference type="SUPFAM" id="SSF56235">
    <property type="entry name" value="N-terminal nucleophile aminohydrolases (Ntn hydrolases)"/>
    <property type="match status" value="1"/>
</dbReference>
<feature type="binding site" evidence="10">
    <location>
        <position position="284"/>
    </location>
    <ligand>
        <name>ATP</name>
        <dbReference type="ChEBI" id="CHEBI:30616"/>
    </ligand>
</feature>
<evidence type="ECO:0000313" key="13">
    <source>
        <dbReference type="Proteomes" id="UP000547510"/>
    </source>
</evidence>
<keyword evidence="7 9" id="KW-0315">Glutamine amidotransferase</keyword>
<evidence type="ECO:0000256" key="9">
    <source>
        <dbReference type="PIRSR" id="PIRSR001589-1"/>
    </source>
</evidence>
<dbReference type="PIRSF" id="PIRSF001589">
    <property type="entry name" value="Asn_synthetase_glu-h"/>
    <property type="match status" value="1"/>
</dbReference>
<dbReference type="AlphaFoldDB" id="A0A841CJR5"/>
<feature type="domain" description="Glutamine amidotransferase type-2" evidence="11">
    <location>
        <begin position="2"/>
        <end position="211"/>
    </location>
</feature>
<evidence type="ECO:0000256" key="8">
    <source>
        <dbReference type="ARBA" id="ARBA00048741"/>
    </source>
</evidence>
<keyword evidence="12" id="KW-0436">Ligase</keyword>
<evidence type="ECO:0000256" key="2">
    <source>
        <dbReference type="ARBA" id="ARBA00005752"/>
    </source>
</evidence>
<dbReference type="GO" id="GO:0005524">
    <property type="term" value="F:ATP binding"/>
    <property type="evidence" value="ECO:0007669"/>
    <property type="project" value="UniProtKB-KW"/>
</dbReference>
<dbReference type="Pfam" id="PF00733">
    <property type="entry name" value="Asn_synthase"/>
    <property type="match status" value="1"/>
</dbReference>
<dbReference type="InterPro" id="IPR029055">
    <property type="entry name" value="Ntn_hydrolases_N"/>
</dbReference>
<evidence type="ECO:0000256" key="6">
    <source>
        <dbReference type="ARBA" id="ARBA00022888"/>
    </source>
</evidence>
<accession>A0A841CJR5</accession>
<evidence type="ECO:0000256" key="3">
    <source>
        <dbReference type="ARBA" id="ARBA00012737"/>
    </source>
</evidence>